<dbReference type="InterPro" id="IPR000639">
    <property type="entry name" value="Epox_hydrolase-like"/>
</dbReference>
<accession>A0A9D4UY10</accession>
<dbReference type="InterPro" id="IPR000073">
    <property type="entry name" value="AB_hydrolase_1"/>
</dbReference>
<dbReference type="PANTHER" id="PTHR43329">
    <property type="entry name" value="EPOXIDE HYDROLASE"/>
    <property type="match status" value="1"/>
</dbReference>
<dbReference type="Gene3D" id="3.40.50.1820">
    <property type="entry name" value="alpha/beta hydrolase"/>
    <property type="match status" value="1"/>
</dbReference>
<protein>
    <recommendedName>
        <fullName evidence="2">soluble epoxide hydrolase</fullName>
        <ecNumber evidence="2">3.3.2.10</ecNumber>
    </recommendedName>
</protein>
<gene>
    <name evidence="9" type="ORF">GOP47_0008158</name>
</gene>
<comment type="function">
    <text evidence="6">Epoxide hydrolase involved in the biosynthesis of cucurbitacin and mogroside tetracyclic triterpene natural products (e.g. siamenoside I and mogrosides IV, V and VI). Cucurbitacins have cytotoxic properties and exhibit deterrent taste as a defense barrier against herbivores. Mogrosides are nonsugar highly oxygenated compounds used as high-intensity zero-calorie sweeteners; they also possess pharmacological properties such as regulating immunity, lowering blood sugar and lipid levels, protecting the liver, and acting as antioxidants and antitumor agents. Catalyzes the hydrolysis of aromatic epoxide-containing substrates, such as the conversion of 24,25-epoxycucurbitadienol to 24,25-dihydroxycucurbitadienol.</text>
</comment>
<comment type="pathway">
    <text evidence="1">Secondary metabolite biosynthesis; terpenoid biosynthesis.</text>
</comment>
<evidence type="ECO:0000259" key="8">
    <source>
        <dbReference type="Pfam" id="PF00561"/>
    </source>
</evidence>
<dbReference type="Proteomes" id="UP000886520">
    <property type="component" value="Chromosome 8"/>
</dbReference>
<dbReference type="FunFam" id="3.40.50.1820:FF:000161">
    <property type="entry name" value="Epoxide hydrolase"/>
    <property type="match status" value="1"/>
</dbReference>
<keyword evidence="10" id="KW-1185">Reference proteome</keyword>
<comment type="catalytic activity">
    <reaction evidence="5">
        <text>an epoxide + H2O = an ethanediol</text>
        <dbReference type="Rhea" id="RHEA:19037"/>
        <dbReference type="ChEBI" id="CHEBI:15377"/>
        <dbReference type="ChEBI" id="CHEBI:32955"/>
        <dbReference type="ChEBI" id="CHEBI:140594"/>
        <dbReference type="EC" id="3.3.2.10"/>
    </reaction>
    <physiologicalReaction direction="left-to-right" evidence="5">
        <dbReference type="Rhea" id="RHEA:19038"/>
    </physiologicalReaction>
</comment>
<evidence type="ECO:0000256" key="6">
    <source>
        <dbReference type="ARBA" id="ARBA00058358"/>
    </source>
</evidence>
<proteinExistence type="inferred from homology"/>
<evidence type="ECO:0000256" key="1">
    <source>
        <dbReference type="ARBA" id="ARBA00004721"/>
    </source>
</evidence>
<evidence type="ECO:0000313" key="9">
    <source>
        <dbReference type="EMBL" id="KAI5076093.1"/>
    </source>
</evidence>
<dbReference type="Pfam" id="PF00561">
    <property type="entry name" value="Abhydrolase_1"/>
    <property type="match status" value="1"/>
</dbReference>
<dbReference type="EC" id="3.3.2.10" evidence="2"/>
<dbReference type="InterPro" id="IPR029058">
    <property type="entry name" value="AB_hydrolase_fold"/>
</dbReference>
<dbReference type="PRINTS" id="PR00412">
    <property type="entry name" value="EPOXHYDRLASE"/>
</dbReference>
<sequence length="355" mass="40029">MQVAWLQQKWKREGSSAGENRPGIRRANQGETDILSEELEFGAMEGVTHRTISTNGISMHFVEMGSGPIVLFLHGFPEGWYGWRKQIAAFAKAGYHAVAPDMRGYGDTSAPEGAENYTFLHIVGDLIGLLDALQVKKAFVVTHDWGAIIGWQLSLYRPDRVIALATLSVYFTRRNPKGSMVQLLTEAYGKEHYMIKFQIPGKVEAQIASITPEVLFTHVFGTQLEQTLGFLERPKEARLPDWMSEEELAYYVAEFSKHGFTPALNYYRALNLSWELTAPWSGSKVMVPSIFIIGDRDLLYEFPGAKDYIHGGMAADVPFLKETIVLEGVQHFLHLEKPEVVNDHILSFFKGFSYM</sequence>
<dbReference type="OrthoDB" id="7130006at2759"/>
<evidence type="ECO:0000256" key="4">
    <source>
        <dbReference type="ARBA" id="ARBA00038334"/>
    </source>
</evidence>
<dbReference type="GO" id="GO:0004301">
    <property type="term" value="F:epoxide hydrolase activity"/>
    <property type="evidence" value="ECO:0007669"/>
    <property type="project" value="UniProtKB-EC"/>
</dbReference>
<dbReference type="SUPFAM" id="SSF53474">
    <property type="entry name" value="alpha/beta-Hydrolases"/>
    <property type="match status" value="1"/>
</dbReference>
<keyword evidence="3" id="KW-0378">Hydrolase</keyword>
<comment type="catalytic activity">
    <reaction evidence="7">
        <text>(24S)-24,25-epoxycucurbitadienol + H2O = (24R)-24,25-dihydroxycucurbitadienol</text>
        <dbReference type="Rhea" id="RHEA:81855"/>
        <dbReference type="ChEBI" id="CHEBI:15377"/>
        <dbReference type="ChEBI" id="CHEBI:229949"/>
        <dbReference type="ChEBI" id="CHEBI:229950"/>
    </reaction>
    <physiologicalReaction direction="left-to-right" evidence="7">
        <dbReference type="Rhea" id="RHEA:81856"/>
    </physiologicalReaction>
</comment>
<name>A0A9D4UY10_ADICA</name>
<evidence type="ECO:0000256" key="7">
    <source>
        <dbReference type="ARBA" id="ARBA00093212"/>
    </source>
</evidence>
<comment type="caution">
    <text evidence="9">The sequence shown here is derived from an EMBL/GenBank/DDBJ whole genome shotgun (WGS) entry which is preliminary data.</text>
</comment>
<comment type="similarity">
    <text evidence="4">Belongs to the AB hydrolase superfamily. Epoxide hydrolase family.</text>
</comment>
<dbReference type="EMBL" id="JABFUD020000008">
    <property type="protein sequence ID" value="KAI5076093.1"/>
    <property type="molecule type" value="Genomic_DNA"/>
</dbReference>
<evidence type="ECO:0000313" key="10">
    <source>
        <dbReference type="Proteomes" id="UP000886520"/>
    </source>
</evidence>
<reference evidence="9" key="1">
    <citation type="submission" date="2021-01" db="EMBL/GenBank/DDBJ databases">
        <title>Adiantum capillus-veneris genome.</title>
        <authorList>
            <person name="Fang Y."/>
            <person name="Liao Q."/>
        </authorList>
    </citation>
    <scope>NUCLEOTIDE SEQUENCE</scope>
    <source>
        <strain evidence="9">H3</strain>
        <tissue evidence="9">Leaf</tissue>
    </source>
</reference>
<dbReference type="AlphaFoldDB" id="A0A9D4UY10"/>
<evidence type="ECO:0000256" key="2">
    <source>
        <dbReference type="ARBA" id="ARBA00013006"/>
    </source>
</evidence>
<feature type="domain" description="AB hydrolase-1" evidence="8">
    <location>
        <begin position="68"/>
        <end position="338"/>
    </location>
</feature>
<organism evidence="9 10">
    <name type="scientific">Adiantum capillus-veneris</name>
    <name type="common">Maidenhair fern</name>
    <dbReference type="NCBI Taxonomy" id="13818"/>
    <lineage>
        <taxon>Eukaryota</taxon>
        <taxon>Viridiplantae</taxon>
        <taxon>Streptophyta</taxon>
        <taxon>Embryophyta</taxon>
        <taxon>Tracheophyta</taxon>
        <taxon>Polypodiopsida</taxon>
        <taxon>Polypodiidae</taxon>
        <taxon>Polypodiales</taxon>
        <taxon>Pteridineae</taxon>
        <taxon>Pteridaceae</taxon>
        <taxon>Vittarioideae</taxon>
        <taxon>Adiantum</taxon>
    </lineage>
</organism>
<evidence type="ECO:0000256" key="5">
    <source>
        <dbReference type="ARBA" id="ARBA00051067"/>
    </source>
</evidence>
<evidence type="ECO:0000256" key="3">
    <source>
        <dbReference type="ARBA" id="ARBA00022801"/>
    </source>
</evidence>